<gene>
    <name evidence="2" type="ORF">LSH36_560g00030</name>
</gene>
<protein>
    <recommendedName>
        <fullName evidence="1">IgGFc-binding protein N-terminal domain-containing protein</fullName>
    </recommendedName>
</protein>
<evidence type="ECO:0000313" key="2">
    <source>
        <dbReference type="EMBL" id="KAK2147313.1"/>
    </source>
</evidence>
<evidence type="ECO:0000259" key="1">
    <source>
        <dbReference type="Pfam" id="PF17517"/>
    </source>
</evidence>
<feature type="domain" description="IgGFc-binding protein N-terminal" evidence="1">
    <location>
        <begin position="36"/>
        <end position="159"/>
    </location>
</feature>
<comment type="caution">
    <text evidence="2">The sequence shown here is derived from an EMBL/GenBank/DDBJ whole genome shotgun (WGS) entry which is preliminary data.</text>
</comment>
<feature type="non-terminal residue" evidence="2">
    <location>
        <position position="1"/>
    </location>
</feature>
<name>A0AAD9J718_9ANNE</name>
<proteinExistence type="predicted"/>
<accession>A0AAD9J718</accession>
<dbReference type="Proteomes" id="UP001208570">
    <property type="component" value="Unassembled WGS sequence"/>
</dbReference>
<sequence>ALTLTSEDTSFSLGTYYGRVKQTGYGQFYVICSWETPVNYTVYNTSTGGVPQSVKVVSMEPYQTDVQMTNAAGGAYIGLTVNSSDPVSVFVGNQRNAVPSSATHFKELQYAKPLFQQSPPVARLGKLYVIGPVPGGAGHTAKYSVLVTFPFNNTDVVIWHDPDYGDVLSVAKSPDPCALIRFRGRTVVKCRVLFVELENSRSELPLLLSCSRPCSPSLLKHTDTTGQQETSGYMSVMAPPSRIPLPLRIFLPGQLEADQLHDGYVIIATKGERRDASLDGVFLDKYSAIGSCNVSYVNKWSVTCCRLPYGVHVIDSLDRDVLIRKSLMPDPDTPDHLYLCPSPNSCQNDNYNYSKAGCSAAGNNRNSTKEDEDTVYCDV</sequence>
<keyword evidence="3" id="KW-1185">Reference proteome</keyword>
<reference evidence="2" key="1">
    <citation type="journal article" date="2023" name="Mol. Biol. Evol.">
        <title>Third-Generation Sequencing Reveals the Adaptive Role of the Epigenome in Three Deep-Sea Polychaetes.</title>
        <authorList>
            <person name="Perez M."/>
            <person name="Aroh O."/>
            <person name="Sun Y."/>
            <person name="Lan Y."/>
            <person name="Juniper S.K."/>
            <person name="Young C.R."/>
            <person name="Angers B."/>
            <person name="Qian P.Y."/>
        </authorList>
    </citation>
    <scope>NUCLEOTIDE SEQUENCE</scope>
    <source>
        <strain evidence="2">P08H-3</strain>
    </source>
</reference>
<dbReference type="EMBL" id="JAODUP010000560">
    <property type="protein sequence ID" value="KAK2147313.1"/>
    <property type="molecule type" value="Genomic_DNA"/>
</dbReference>
<evidence type="ECO:0000313" key="3">
    <source>
        <dbReference type="Proteomes" id="UP001208570"/>
    </source>
</evidence>
<dbReference type="Pfam" id="PF17517">
    <property type="entry name" value="IgGFc_binding"/>
    <property type="match status" value="1"/>
</dbReference>
<organism evidence="2 3">
    <name type="scientific">Paralvinella palmiformis</name>
    <dbReference type="NCBI Taxonomy" id="53620"/>
    <lineage>
        <taxon>Eukaryota</taxon>
        <taxon>Metazoa</taxon>
        <taxon>Spiralia</taxon>
        <taxon>Lophotrochozoa</taxon>
        <taxon>Annelida</taxon>
        <taxon>Polychaeta</taxon>
        <taxon>Sedentaria</taxon>
        <taxon>Canalipalpata</taxon>
        <taxon>Terebellida</taxon>
        <taxon>Terebelliformia</taxon>
        <taxon>Alvinellidae</taxon>
        <taxon>Paralvinella</taxon>
    </lineage>
</organism>
<dbReference type="AlphaFoldDB" id="A0AAD9J718"/>
<dbReference type="InterPro" id="IPR035234">
    <property type="entry name" value="IgGFc-bd_N"/>
</dbReference>